<dbReference type="FunFam" id="2.10.25.10:FF:000320">
    <property type="entry name" value="Proepiregulin"/>
    <property type="match status" value="1"/>
</dbReference>
<evidence type="ECO:0000256" key="19">
    <source>
        <dbReference type="ARBA" id="ARBA00069823"/>
    </source>
</evidence>
<dbReference type="OMA" id="CKWYKKN"/>
<dbReference type="GO" id="GO:0008284">
    <property type="term" value="P:positive regulation of cell population proliferation"/>
    <property type="evidence" value="ECO:0000318"/>
    <property type="project" value="GO_Central"/>
</dbReference>
<dbReference type="HOGENOM" id="CLU_138015_0_0_1"/>
<sequence>MTYYKAFLLLSFLGLQLLQHVQSTTPSPLCGPGQVECSTLVSVPQSYETPQIAQVKIQKCDADMDKYCFHGECIFLVDLNEHHCRCEKGFTGSRCAHIELVSKPLNKEYILLTVVCVGLLLIALAGTLYFFYKWYKKNKCTSREKKYQEVQLA</sequence>
<reference evidence="24" key="2">
    <citation type="submission" date="2025-08" db="UniProtKB">
        <authorList>
            <consortium name="Ensembl"/>
        </authorList>
    </citation>
    <scope>IDENTIFICATION</scope>
</reference>
<keyword evidence="10" id="KW-0221">Differentiation</keyword>
<evidence type="ECO:0000256" key="6">
    <source>
        <dbReference type="ARBA" id="ARBA00022536"/>
    </source>
</evidence>
<organism evidence="24 25">
    <name type="scientific">Lepisosteus oculatus</name>
    <name type="common">Spotted gar</name>
    <dbReference type="NCBI Taxonomy" id="7918"/>
    <lineage>
        <taxon>Eukaryota</taxon>
        <taxon>Metazoa</taxon>
        <taxon>Chordata</taxon>
        <taxon>Craniata</taxon>
        <taxon>Vertebrata</taxon>
        <taxon>Euteleostomi</taxon>
        <taxon>Actinopterygii</taxon>
        <taxon>Neopterygii</taxon>
        <taxon>Holostei</taxon>
        <taxon>Semionotiformes</taxon>
        <taxon>Lepisosteidae</taxon>
        <taxon>Lepisosteus</taxon>
    </lineage>
</organism>
<dbReference type="Gene3D" id="2.10.25.10">
    <property type="entry name" value="Laminin"/>
    <property type="match status" value="1"/>
</dbReference>
<evidence type="ECO:0000256" key="12">
    <source>
        <dbReference type="ARBA" id="ARBA00023030"/>
    </source>
</evidence>
<evidence type="ECO:0000256" key="8">
    <source>
        <dbReference type="ARBA" id="ARBA00022692"/>
    </source>
</evidence>
<evidence type="ECO:0000256" key="4">
    <source>
        <dbReference type="ARBA" id="ARBA00022475"/>
    </source>
</evidence>
<dbReference type="GO" id="GO:0005886">
    <property type="term" value="C:plasma membrane"/>
    <property type="evidence" value="ECO:0007669"/>
    <property type="project" value="UniProtKB-SubCell"/>
</dbReference>
<dbReference type="InParanoid" id="W5N2H3"/>
<keyword evidence="9 22" id="KW-0732">Signal</keyword>
<evidence type="ECO:0000256" key="1">
    <source>
        <dbReference type="ARBA" id="ARBA00004239"/>
    </source>
</evidence>
<dbReference type="Ensembl" id="ENSLOCT00000014861.1">
    <property type="protein sequence ID" value="ENSLOCP00000014832.1"/>
    <property type="gene ID" value="ENSLOCG00000012059.1"/>
</dbReference>
<name>W5N2H3_LEPOC</name>
<evidence type="ECO:0000313" key="25">
    <source>
        <dbReference type="Proteomes" id="UP000018468"/>
    </source>
</evidence>
<feature type="disulfide bond" evidence="20">
    <location>
        <begin position="86"/>
        <end position="95"/>
    </location>
</feature>
<keyword evidence="5" id="KW-0964">Secreted</keyword>
<dbReference type="Pfam" id="PF00008">
    <property type="entry name" value="EGF"/>
    <property type="match status" value="1"/>
</dbReference>
<dbReference type="OrthoDB" id="6133584at2759"/>
<keyword evidence="15" id="KW-0325">Glycoprotein</keyword>
<dbReference type="PANTHER" id="PTHR10740:SF11">
    <property type="entry name" value="PROEPIREGULIN"/>
    <property type="match status" value="1"/>
</dbReference>
<proteinExistence type="predicted"/>
<comment type="function">
    <text evidence="17">Ligand of the EGF receptor/EGFR and ERBB4. Stimulates EGFR and ERBB4 tyrosine phosphorylation. Contributes to inflammation, wound healing, tissue repair, and oocyte maturation by regulating angiogenesis and vascular remodeling and by stimulating cell proliferation.</text>
</comment>
<comment type="subcellular location">
    <subcellularLocation>
        <location evidence="2">Cell membrane</location>
        <topology evidence="2">Single-pass type I membrane protein</topology>
    </subcellularLocation>
    <subcellularLocation>
        <location evidence="1">Secreted</location>
        <location evidence="1">Extracellular space</location>
    </subcellularLocation>
</comment>
<protein>
    <recommendedName>
        <fullName evidence="19">Proepiregulin</fullName>
    </recommendedName>
</protein>
<keyword evidence="6 20" id="KW-0245">EGF-like domain</keyword>
<dbReference type="GO" id="GO:0007173">
    <property type="term" value="P:epidermal growth factor receptor signaling pathway"/>
    <property type="evidence" value="ECO:0000318"/>
    <property type="project" value="GO_Central"/>
</dbReference>
<dbReference type="GO" id="GO:0051240">
    <property type="term" value="P:positive regulation of multicellular organismal process"/>
    <property type="evidence" value="ECO:0007669"/>
    <property type="project" value="UniProtKB-ARBA"/>
</dbReference>
<dbReference type="GO" id="GO:0051781">
    <property type="term" value="P:positive regulation of cell division"/>
    <property type="evidence" value="ECO:0007669"/>
    <property type="project" value="UniProtKB-KW"/>
</dbReference>
<evidence type="ECO:0000313" key="24">
    <source>
        <dbReference type="Ensembl" id="ENSLOCP00000014832.1"/>
    </source>
</evidence>
<dbReference type="PROSITE" id="PS01186">
    <property type="entry name" value="EGF_2"/>
    <property type="match status" value="1"/>
</dbReference>
<evidence type="ECO:0000256" key="13">
    <source>
        <dbReference type="ARBA" id="ARBA00023136"/>
    </source>
</evidence>
<keyword evidence="14 20" id="KW-1015">Disulfide bond</keyword>
<dbReference type="STRING" id="7918.ENSLOCP00000014832"/>
<keyword evidence="11 21" id="KW-1133">Transmembrane helix</keyword>
<feature type="domain" description="EGF-like" evidence="23">
    <location>
        <begin position="56"/>
        <end position="96"/>
    </location>
</feature>
<dbReference type="PANTHER" id="PTHR10740">
    <property type="entry name" value="TRANSFORMING GROWTH FACTOR ALPHA"/>
    <property type="match status" value="1"/>
</dbReference>
<dbReference type="GO" id="GO:0005615">
    <property type="term" value="C:extracellular space"/>
    <property type="evidence" value="ECO:0000318"/>
    <property type="project" value="GO_Central"/>
</dbReference>
<evidence type="ECO:0000256" key="16">
    <source>
        <dbReference type="ARBA" id="ARBA00023246"/>
    </source>
</evidence>
<dbReference type="GO" id="GO:0045840">
    <property type="term" value="P:positive regulation of mitotic nuclear division"/>
    <property type="evidence" value="ECO:0000318"/>
    <property type="project" value="GO_Central"/>
</dbReference>
<dbReference type="GO" id="GO:0005154">
    <property type="term" value="F:epidermal growth factor receptor binding"/>
    <property type="evidence" value="ECO:0000318"/>
    <property type="project" value="GO_Central"/>
</dbReference>
<evidence type="ECO:0000259" key="23">
    <source>
        <dbReference type="PROSITE" id="PS50026"/>
    </source>
</evidence>
<comment type="caution">
    <text evidence="20">Lacks conserved residue(s) required for the propagation of feature annotation.</text>
</comment>
<comment type="subunit">
    <text evidence="18">Interacts with EGFR and ERBB4.</text>
</comment>
<evidence type="ECO:0000256" key="3">
    <source>
        <dbReference type="ARBA" id="ARBA00022473"/>
    </source>
</evidence>
<evidence type="ECO:0000256" key="10">
    <source>
        <dbReference type="ARBA" id="ARBA00022782"/>
    </source>
</evidence>
<reference evidence="25" key="1">
    <citation type="submission" date="2011-12" db="EMBL/GenBank/DDBJ databases">
        <title>The Draft Genome of Lepisosteus oculatus.</title>
        <authorList>
            <consortium name="The Broad Institute Genome Assembly &amp; Analysis Group"/>
            <consortium name="Computational R&amp;D Group"/>
            <consortium name="and Sequencing Platform"/>
            <person name="Di Palma F."/>
            <person name="Alfoldi J."/>
            <person name="Johnson J."/>
            <person name="Berlin A."/>
            <person name="Gnerre S."/>
            <person name="Jaffe D."/>
            <person name="MacCallum I."/>
            <person name="Young S."/>
            <person name="Walker B.J."/>
            <person name="Lander E.S."/>
            <person name="Lindblad-Toh K."/>
        </authorList>
    </citation>
    <scope>NUCLEOTIDE SEQUENCE [LARGE SCALE GENOMIC DNA]</scope>
</reference>
<dbReference type="Bgee" id="ENSLOCG00000012059">
    <property type="expression patterns" value="Expressed in pharyngeal gill and 5 other cell types or tissues"/>
</dbReference>
<dbReference type="GO" id="GO:0008083">
    <property type="term" value="F:growth factor activity"/>
    <property type="evidence" value="ECO:0000318"/>
    <property type="project" value="GO_Central"/>
</dbReference>
<evidence type="ECO:0000256" key="17">
    <source>
        <dbReference type="ARBA" id="ARBA00053614"/>
    </source>
</evidence>
<feature type="transmembrane region" description="Helical" evidence="21">
    <location>
        <begin position="109"/>
        <end position="132"/>
    </location>
</feature>
<keyword evidence="25" id="KW-1185">Reference proteome</keyword>
<evidence type="ECO:0000256" key="14">
    <source>
        <dbReference type="ARBA" id="ARBA00023157"/>
    </source>
</evidence>
<dbReference type="EMBL" id="AHAT01017245">
    <property type="status" value="NOT_ANNOTATED_CDS"/>
    <property type="molecule type" value="Genomic_DNA"/>
</dbReference>
<evidence type="ECO:0000256" key="5">
    <source>
        <dbReference type="ARBA" id="ARBA00022525"/>
    </source>
</evidence>
<keyword evidence="8 21" id="KW-0812">Transmembrane</keyword>
<evidence type="ECO:0000256" key="9">
    <source>
        <dbReference type="ARBA" id="ARBA00022729"/>
    </source>
</evidence>
<evidence type="ECO:0000256" key="20">
    <source>
        <dbReference type="PROSITE-ProRule" id="PRU00076"/>
    </source>
</evidence>
<evidence type="ECO:0000256" key="2">
    <source>
        <dbReference type="ARBA" id="ARBA00004251"/>
    </source>
</evidence>
<keyword evidence="13 21" id="KW-0472">Membrane</keyword>
<keyword evidence="3" id="KW-0217">Developmental protein</keyword>
<dbReference type="GO" id="GO:0048513">
    <property type="term" value="P:animal organ development"/>
    <property type="evidence" value="ECO:0007669"/>
    <property type="project" value="UniProtKB-ARBA"/>
</dbReference>
<dbReference type="Proteomes" id="UP000018468">
    <property type="component" value="Linkage group LG2"/>
</dbReference>
<dbReference type="GeneID" id="102685644"/>
<dbReference type="AlphaFoldDB" id="W5N2H3"/>
<dbReference type="PROSITE" id="PS50026">
    <property type="entry name" value="EGF_3"/>
    <property type="match status" value="1"/>
</dbReference>
<feature type="signal peptide" evidence="22">
    <location>
        <begin position="1"/>
        <end position="23"/>
    </location>
</feature>
<dbReference type="SUPFAM" id="SSF57196">
    <property type="entry name" value="EGF/Laminin"/>
    <property type="match status" value="1"/>
</dbReference>
<evidence type="ECO:0000256" key="15">
    <source>
        <dbReference type="ARBA" id="ARBA00023180"/>
    </source>
</evidence>
<dbReference type="PRINTS" id="PR00009">
    <property type="entry name" value="EGFTGF"/>
</dbReference>
<keyword evidence="7" id="KW-0037">Angiogenesis</keyword>
<dbReference type="eggNOG" id="ENOG502S5DM">
    <property type="taxonomic scope" value="Eukaryota"/>
</dbReference>
<evidence type="ECO:0000256" key="21">
    <source>
        <dbReference type="SAM" id="Phobius"/>
    </source>
</evidence>
<dbReference type="GO" id="GO:0045740">
    <property type="term" value="P:positive regulation of DNA replication"/>
    <property type="evidence" value="ECO:0007669"/>
    <property type="project" value="UniProtKB-ARBA"/>
</dbReference>
<dbReference type="GO" id="GO:0030154">
    <property type="term" value="P:cell differentiation"/>
    <property type="evidence" value="ECO:0007669"/>
    <property type="project" value="UniProtKB-KW"/>
</dbReference>
<keyword evidence="16" id="KW-0497">Mitogen</keyword>
<dbReference type="GO" id="GO:0001525">
    <property type="term" value="P:angiogenesis"/>
    <property type="evidence" value="ECO:0007669"/>
    <property type="project" value="UniProtKB-KW"/>
</dbReference>
<keyword evidence="4" id="KW-1003">Cell membrane</keyword>
<reference evidence="24" key="3">
    <citation type="submission" date="2025-09" db="UniProtKB">
        <authorList>
            <consortium name="Ensembl"/>
        </authorList>
    </citation>
    <scope>IDENTIFICATION</scope>
</reference>
<dbReference type="EMBL" id="AHAT01017246">
    <property type="status" value="NOT_ANNOTATED_CDS"/>
    <property type="molecule type" value="Genomic_DNA"/>
</dbReference>
<evidence type="ECO:0000256" key="7">
    <source>
        <dbReference type="ARBA" id="ARBA00022657"/>
    </source>
</evidence>
<dbReference type="InterPro" id="IPR000742">
    <property type="entry name" value="EGF"/>
</dbReference>
<dbReference type="PROSITE" id="PS00022">
    <property type="entry name" value="EGF_1"/>
    <property type="match status" value="1"/>
</dbReference>
<evidence type="ECO:0000256" key="18">
    <source>
        <dbReference type="ARBA" id="ARBA00063711"/>
    </source>
</evidence>
<feature type="chain" id="PRO_5004869177" description="Proepiregulin" evidence="22">
    <location>
        <begin position="24"/>
        <end position="153"/>
    </location>
</feature>
<dbReference type="GeneTree" id="ENSGT00510000048748"/>
<dbReference type="RefSeq" id="XP_015194540.1">
    <property type="nucleotide sequence ID" value="XM_015339054.1"/>
</dbReference>
<keyword evidence="12" id="KW-0339">Growth factor</keyword>
<evidence type="ECO:0000256" key="11">
    <source>
        <dbReference type="ARBA" id="ARBA00022989"/>
    </source>
</evidence>
<dbReference type="KEGG" id="loc:102685644"/>
<evidence type="ECO:0000256" key="22">
    <source>
        <dbReference type="SAM" id="SignalP"/>
    </source>
</evidence>
<accession>W5N2H3</accession>